<dbReference type="EMBL" id="BPLF01000002">
    <property type="protein sequence ID" value="GIX62882.1"/>
    <property type="molecule type" value="Genomic_DNA"/>
</dbReference>
<reference evidence="1 2" key="1">
    <citation type="submission" date="2021-06" db="EMBL/GenBank/DDBJ databases">
        <title>Genome sequence of Babesia caballi.</title>
        <authorList>
            <person name="Yamagishi J."/>
            <person name="Kidaka T."/>
            <person name="Ochi A."/>
        </authorList>
    </citation>
    <scope>NUCLEOTIDE SEQUENCE [LARGE SCALE GENOMIC DNA]</scope>
    <source>
        <strain evidence="1">USDA-D6B2</strain>
    </source>
</reference>
<dbReference type="GeneID" id="94194363"/>
<dbReference type="AlphaFoldDB" id="A0AAV4LSZ7"/>
<proteinExistence type="predicted"/>
<protein>
    <submittedName>
        <fullName evidence="1">TetR/AcrR family transcriptional regulator</fullName>
    </submittedName>
</protein>
<evidence type="ECO:0000313" key="1">
    <source>
        <dbReference type="EMBL" id="GIX62882.1"/>
    </source>
</evidence>
<gene>
    <name evidence="1" type="ORF">BcabD6B2_23170</name>
</gene>
<name>A0AAV4LSZ7_BABCB</name>
<accession>A0AAV4LSZ7</accession>
<keyword evidence="2" id="KW-1185">Reference proteome</keyword>
<comment type="caution">
    <text evidence="1">The sequence shown here is derived from an EMBL/GenBank/DDBJ whole genome shotgun (WGS) entry which is preliminary data.</text>
</comment>
<dbReference type="RefSeq" id="XP_067714951.1">
    <property type="nucleotide sequence ID" value="XM_067858850.1"/>
</dbReference>
<organism evidence="1 2">
    <name type="scientific">Babesia caballi</name>
    <dbReference type="NCBI Taxonomy" id="5871"/>
    <lineage>
        <taxon>Eukaryota</taxon>
        <taxon>Sar</taxon>
        <taxon>Alveolata</taxon>
        <taxon>Apicomplexa</taxon>
        <taxon>Aconoidasida</taxon>
        <taxon>Piroplasmida</taxon>
        <taxon>Babesiidae</taxon>
        <taxon>Babesia</taxon>
    </lineage>
</organism>
<sequence length="226" mass="23964">MKPRSILRLEKYAAAHGPPGVLRAAVRIAQLQVSAAVVLGNQPLDNERRAAAGSLGHGSARGSRVVLLAQAVRQLLAGNGLRHGVARVGAAYGERRLDKVVLSHLLVVEELPALTQAVLRNELVDLAVPAKAAVVLGGEYAAELVELETTLADVDGDALVAQRPELDVQLLVAVVVPELLAHQGGSFRVAAVLRFHQHVGHAELREVREVVALDYAFDTANVVLLT</sequence>
<evidence type="ECO:0000313" key="2">
    <source>
        <dbReference type="Proteomes" id="UP001497744"/>
    </source>
</evidence>
<dbReference type="Proteomes" id="UP001497744">
    <property type="component" value="Unassembled WGS sequence"/>
</dbReference>